<gene>
    <name evidence="2" type="ORF">V6N12_076338</name>
</gene>
<name>A0ABR2D9I8_9ROSI</name>
<protein>
    <submittedName>
        <fullName evidence="2">Uncharacterized protein</fullName>
    </submittedName>
</protein>
<organism evidence="2 3">
    <name type="scientific">Hibiscus sabdariffa</name>
    <name type="common">roselle</name>
    <dbReference type="NCBI Taxonomy" id="183260"/>
    <lineage>
        <taxon>Eukaryota</taxon>
        <taxon>Viridiplantae</taxon>
        <taxon>Streptophyta</taxon>
        <taxon>Embryophyta</taxon>
        <taxon>Tracheophyta</taxon>
        <taxon>Spermatophyta</taxon>
        <taxon>Magnoliopsida</taxon>
        <taxon>eudicotyledons</taxon>
        <taxon>Gunneridae</taxon>
        <taxon>Pentapetalae</taxon>
        <taxon>rosids</taxon>
        <taxon>malvids</taxon>
        <taxon>Malvales</taxon>
        <taxon>Malvaceae</taxon>
        <taxon>Malvoideae</taxon>
        <taxon>Hibiscus</taxon>
    </lineage>
</organism>
<evidence type="ECO:0000256" key="1">
    <source>
        <dbReference type="SAM" id="MobiDB-lite"/>
    </source>
</evidence>
<evidence type="ECO:0000313" key="2">
    <source>
        <dbReference type="EMBL" id="KAK8533057.1"/>
    </source>
</evidence>
<accession>A0ABR2D9I8</accession>
<reference evidence="2 3" key="1">
    <citation type="journal article" date="2024" name="G3 (Bethesda)">
        <title>Genome assembly of Hibiscus sabdariffa L. provides insights into metabolisms of medicinal natural products.</title>
        <authorList>
            <person name="Kim T."/>
        </authorList>
    </citation>
    <scope>NUCLEOTIDE SEQUENCE [LARGE SCALE GENOMIC DNA]</scope>
    <source>
        <strain evidence="2">TK-2024</strain>
        <tissue evidence="2">Old leaves</tissue>
    </source>
</reference>
<dbReference type="EMBL" id="JBBPBM010000033">
    <property type="protein sequence ID" value="KAK8533057.1"/>
    <property type="molecule type" value="Genomic_DNA"/>
</dbReference>
<sequence length="94" mass="10434">MRPGELLDQVKLERRAHSHWARSRSGSGMKRIGPDPGLGREPDYPPSDRWDSLLDAPITGEKMVDGTWLLGRARSAGWFGWDQGGSSPGSQFQE</sequence>
<proteinExistence type="predicted"/>
<feature type="region of interest" description="Disordered" evidence="1">
    <location>
        <begin position="17"/>
        <end position="45"/>
    </location>
</feature>
<dbReference type="Proteomes" id="UP001472677">
    <property type="component" value="Unassembled WGS sequence"/>
</dbReference>
<keyword evidence="3" id="KW-1185">Reference proteome</keyword>
<comment type="caution">
    <text evidence="2">The sequence shown here is derived from an EMBL/GenBank/DDBJ whole genome shotgun (WGS) entry which is preliminary data.</text>
</comment>
<evidence type="ECO:0000313" key="3">
    <source>
        <dbReference type="Proteomes" id="UP001472677"/>
    </source>
</evidence>